<dbReference type="InterPro" id="IPR001637">
    <property type="entry name" value="Gln_synth_I_adenylation_site"/>
</dbReference>
<organism evidence="11 12">
    <name type="scientific">Kangiella aquimarina</name>
    <dbReference type="NCBI Taxonomy" id="261965"/>
    <lineage>
        <taxon>Bacteria</taxon>
        <taxon>Pseudomonadati</taxon>
        <taxon>Pseudomonadota</taxon>
        <taxon>Gammaproteobacteria</taxon>
        <taxon>Kangiellales</taxon>
        <taxon>Kangiellaceae</taxon>
        <taxon>Kangiella</taxon>
    </lineage>
</organism>
<dbReference type="Gene3D" id="3.30.590.10">
    <property type="entry name" value="Glutamine synthetase/guanido kinase, catalytic domain"/>
    <property type="match status" value="1"/>
</dbReference>
<dbReference type="PROSITE" id="PS00181">
    <property type="entry name" value="GLNA_ATP"/>
    <property type="match status" value="1"/>
</dbReference>
<name>A0ABZ0X6S9_9GAMM</name>
<gene>
    <name evidence="11" type="primary">glnA</name>
    <name evidence="11" type="ORF">SR900_03520</name>
</gene>
<dbReference type="InterPro" id="IPR027302">
    <property type="entry name" value="Gln_synth_N_conserv_site"/>
</dbReference>
<evidence type="ECO:0000256" key="8">
    <source>
        <dbReference type="RuleBase" id="RU004356"/>
    </source>
</evidence>
<keyword evidence="7" id="KW-0963">Cytoplasm</keyword>
<keyword evidence="8" id="KW-0547">Nucleotide-binding</keyword>
<proteinExistence type="inferred from homology"/>
<dbReference type="SMART" id="SM01230">
    <property type="entry name" value="Gln-synt_C"/>
    <property type="match status" value="1"/>
</dbReference>
<keyword evidence="8 11" id="KW-0436">Ligase</keyword>
<evidence type="ECO:0000256" key="4">
    <source>
        <dbReference type="ARBA" id="ARBA00049436"/>
    </source>
</evidence>
<evidence type="ECO:0000256" key="2">
    <source>
        <dbReference type="ARBA" id="ARBA00012937"/>
    </source>
</evidence>
<evidence type="ECO:0000313" key="12">
    <source>
        <dbReference type="Proteomes" id="UP001324185"/>
    </source>
</evidence>
<dbReference type="EC" id="6.3.1.2" evidence="2 8"/>
<dbReference type="NCBIfam" id="NF007006">
    <property type="entry name" value="PRK09469.1"/>
    <property type="match status" value="1"/>
</dbReference>
<comment type="similarity">
    <text evidence="1 5 6">Belongs to the glutamine synthetase family.</text>
</comment>
<dbReference type="EMBL" id="CP140158">
    <property type="protein sequence ID" value="WQG85962.1"/>
    <property type="molecule type" value="Genomic_DNA"/>
</dbReference>
<dbReference type="PROSITE" id="PS51986">
    <property type="entry name" value="GS_BETA_GRASP"/>
    <property type="match status" value="1"/>
</dbReference>
<dbReference type="PROSITE" id="PS00180">
    <property type="entry name" value="GLNA_1"/>
    <property type="match status" value="1"/>
</dbReference>
<comment type="subunit">
    <text evidence="7">Oligomer of 12 subunits arranged in the form of two hexagons.</text>
</comment>
<dbReference type="InterPro" id="IPR027303">
    <property type="entry name" value="Gln_synth_gly_rich_site"/>
</dbReference>
<dbReference type="SUPFAM" id="SSF54368">
    <property type="entry name" value="Glutamine synthetase, N-terminal domain"/>
    <property type="match status" value="1"/>
</dbReference>
<dbReference type="GO" id="GO:0004356">
    <property type="term" value="F:glutamine synthetase activity"/>
    <property type="evidence" value="ECO:0007669"/>
    <property type="project" value="UniProtKB-EC"/>
</dbReference>
<dbReference type="PANTHER" id="PTHR43407">
    <property type="entry name" value="GLUTAMINE SYNTHETASE"/>
    <property type="match status" value="1"/>
</dbReference>
<evidence type="ECO:0000313" key="11">
    <source>
        <dbReference type="EMBL" id="WQG85962.1"/>
    </source>
</evidence>
<comment type="subcellular location">
    <subcellularLocation>
        <location evidence="7">Cytoplasm</location>
    </subcellularLocation>
</comment>
<feature type="domain" description="GS catalytic" evidence="10">
    <location>
        <begin position="105"/>
        <end position="469"/>
    </location>
</feature>
<accession>A0ABZ0X6S9</accession>
<feature type="domain" description="GS beta-grasp" evidence="9">
    <location>
        <begin position="13"/>
        <end position="97"/>
    </location>
</feature>
<evidence type="ECO:0000259" key="10">
    <source>
        <dbReference type="PROSITE" id="PS51987"/>
    </source>
</evidence>
<evidence type="ECO:0000256" key="3">
    <source>
        <dbReference type="ARBA" id="ARBA00021364"/>
    </source>
</evidence>
<reference evidence="11 12" key="1">
    <citation type="submission" date="2023-11" db="EMBL/GenBank/DDBJ databases">
        <title>MicrobeMod: A computational toolkit for identifying prokaryotic methylation and restriction-modification with nanopore sequencing.</title>
        <authorList>
            <person name="Crits-Christoph A."/>
            <person name="Kang S.C."/>
            <person name="Lee H."/>
            <person name="Ostrov N."/>
        </authorList>
    </citation>
    <scope>NUCLEOTIDE SEQUENCE [LARGE SCALE GENOMIC DNA]</scope>
    <source>
        <strain evidence="11 12">DSMZ 16071</strain>
    </source>
</reference>
<sequence>MSVENVLKMIEEMDVKFVDLRFTDTKGKEQHVTIPARLVDEEMLTEGKMFDGSSIAGWKGINESDMVLMPDAESAVMDPFFEDATLNLRCDILEPSTMTGYDRDPRSVARRAEEYLKSTGVADTAFFGPEPEFFMFEDVRFKTDMSGSFVKIDDPEAAWNSDKSYEGGNYAHRPRVKGGYFPVPPVDSSQDIRSQMCLVMEQMGLRIEAHHHEVATGGQNEIATEFNTLMKKADEVQILKYVIHNVAHAYGKTATFMPKPIVGDNGTGMHVHMSLAKDGKNLFAGDKYAGLSAEALYYIGGIIKHARALNALTNPSTNSYKRLVPGFEAPVMLAYSAKNRSASIRIPHVSSAKARRIEVRFPDPMANPYLAFAALMMAGLDGIQNKIHPGDAMDKDLYDLPAEEAKAIPTVAKSLEQALDALNADREFLTRGGVFSDDMLDAYIELKRADIERLNMTTHPVEFDMYYSL</sequence>
<evidence type="ECO:0000256" key="1">
    <source>
        <dbReference type="ARBA" id="ARBA00009897"/>
    </source>
</evidence>
<dbReference type="InterPro" id="IPR036651">
    <property type="entry name" value="Gln_synt_N_sf"/>
</dbReference>
<evidence type="ECO:0000256" key="5">
    <source>
        <dbReference type="PROSITE-ProRule" id="PRU01330"/>
    </source>
</evidence>
<dbReference type="RefSeq" id="WP_018623981.1">
    <property type="nucleotide sequence ID" value="NZ_CP140158.1"/>
</dbReference>
<dbReference type="Gene3D" id="3.10.20.70">
    <property type="entry name" value="Glutamine synthetase, N-terminal domain"/>
    <property type="match status" value="1"/>
</dbReference>
<dbReference type="Proteomes" id="UP001324185">
    <property type="component" value="Chromosome"/>
</dbReference>
<keyword evidence="8" id="KW-0067">ATP-binding</keyword>
<evidence type="ECO:0000256" key="6">
    <source>
        <dbReference type="RuleBase" id="RU000384"/>
    </source>
</evidence>
<dbReference type="Pfam" id="PF00120">
    <property type="entry name" value="Gln-synt_C"/>
    <property type="match status" value="1"/>
</dbReference>
<dbReference type="PANTHER" id="PTHR43407:SF2">
    <property type="entry name" value="GLUTAMINE SYNTHETASE"/>
    <property type="match status" value="1"/>
</dbReference>
<keyword evidence="12" id="KW-1185">Reference proteome</keyword>
<comment type="catalytic activity">
    <reaction evidence="4 8">
        <text>L-glutamate + NH4(+) + ATP = L-glutamine + ADP + phosphate + H(+)</text>
        <dbReference type="Rhea" id="RHEA:16169"/>
        <dbReference type="ChEBI" id="CHEBI:15378"/>
        <dbReference type="ChEBI" id="CHEBI:28938"/>
        <dbReference type="ChEBI" id="CHEBI:29985"/>
        <dbReference type="ChEBI" id="CHEBI:30616"/>
        <dbReference type="ChEBI" id="CHEBI:43474"/>
        <dbReference type="ChEBI" id="CHEBI:58359"/>
        <dbReference type="ChEBI" id="CHEBI:456216"/>
        <dbReference type="EC" id="6.3.1.2"/>
    </reaction>
</comment>
<dbReference type="PROSITE" id="PS00182">
    <property type="entry name" value="GLNA_ADENYLATION"/>
    <property type="match status" value="1"/>
</dbReference>
<evidence type="ECO:0000259" key="9">
    <source>
        <dbReference type="PROSITE" id="PS51986"/>
    </source>
</evidence>
<protein>
    <recommendedName>
        <fullName evidence="3 8">Glutamine synthetase</fullName>
        <ecNumber evidence="2 8">6.3.1.2</ecNumber>
    </recommendedName>
</protein>
<dbReference type="NCBIfam" id="TIGR00653">
    <property type="entry name" value="GlnA"/>
    <property type="match status" value="1"/>
</dbReference>
<dbReference type="InterPro" id="IPR008147">
    <property type="entry name" value="Gln_synt_N"/>
</dbReference>
<dbReference type="InterPro" id="IPR008146">
    <property type="entry name" value="Gln_synth_cat_dom"/>
</dbReference>
<dbReference type="InterPro" id="IPR014746">
    <property type="entry name" value="Gln_synth/guanido_kin_cat_dom"/>
</dbReference>
<evidence type="ECO:0000256" key="7">
    <source>
        <dbReference type="RuleBase" id="RU000387"/>
    </source>
</evidence>
<dbReference type="Pfam" id="PF03951">
    <property type="entry name" value="Gln-synt_N"/>
    <property type="match status" value="1"/>
</dbReference>
<dbReference type="InterPro" id="IPR004809">
    <property type="entry name" value="Gln_synth_I"/>
</dbReference>
<dbReference type="PROSITE" id="PS51987">
    <property type="entry name" value="GS_CATALYTIC"/>
    <property type="match status" value="1"/>
</dbReference>
<dbReference type="SUPFAM" id="SSF55931">
    <property type="entry name" value="Glutamine synthetase/guanido kinase"/>
    <property type="match status" value="1"/>
</dbReference>